<protein>
    <recommendedName>
        <fullName evidence="2">Ribonuclease P protein component 2</fullName>
        <shortName evidence="2">RNase P component 2</shortName>
        <ecNumber evidence="2">3.1.26.5</ecNumber>
    </recommendedName>
    <alternativeName>
        <fullName evidence="2">Pop5</fullName>
    </alternativeName>
</protein>
<keyword evidence="2" id="KW-0378">Hydrolase</keyword>
<reference evidence="4" key="1">
    <citation type="submission" date="2017-09" db="EMBL/GenBank/DDBJ databases">
        <title>Depth-based differentiation of microbial function through sediment-hosted aquifers and enrichment of novel symbionts in the deep terrestrial subsurface.</title>
        <authorList>
            <person name="Probst A.J."/>
            <person name="Ladd B."/>
            <person name="Jarett J.K."/>
            <person name="Geller-Mcgrath D.E."/>
            <person name="Sieber C.M.K."/>
            <person name="Emerson J.B."/>
            <person name="Anantharaman K."/>
            <person name="Thomas B.C."/>
            <person name="Malmstrom R."/>
            <person name="Stieglmeier M."/>
            <person name="Klingl A."/>
            <person name="Woyke T."/>
            <person name="Ryan C.M."/>
            <person name="Banfield J.F."/>
        </authorList>
    </citation>
    <scope>NUCLEOTIDE SEQUENCE [LARGE SCALE GENOMIC DNA]</scope>
</reference>
<proteinExistence type="inferred from homology"/>
<comment type="subcellular location">
    <subcellularLocation>
        <location evidence="2">Cytoplasm</location>
    </subcellularLocation>
</comment>
<dbReference type="Pfam" id="PF01900">
    <property type="entry name" value="RNase_P_Rpp14"/>
    <property type="match status" value="1"/>
</dbReference>
<dbReference type="EMBL" id="PFSX01000011">
    <property type="protein sequence ID" value="PJC01694.1"/>
    <property type="molecule type" value="Genomic_DNA"/>
</dbReference>
<name>A0A2H9RDL9_HUBC1</name>
<keyword evidence="2" id="KW-0255">Endonuclease</keyword>
<comment type="function">
    <text evidence="2">Part of ribonuclease P, a protein complex that generates mature tRNA molecules by cleaving their 5'-ends.</text>
</comment>
<dbReference type="HAMAP" id="MF_00755">
    <property type="entry name" value="RNase_P_2"/>
    <property type="match status" value="1"/>
</dbReference>
<dbReference type="GO" id="GO:0001682">
    <property type="term" value="P:tRNA 5'-leader removal"/>
    <property type="evidence" value="ECO:0007669"/>
    <property type="project" value="UniProtKB-UniRule"/>
</dbReference>
<dbReference type="Proteomes" id="UP000231232">
    <property type="component" value="Unassembled WGS sequence"/>
</dbReference>
<dbReference type="GO" id="GO:0005737">
    <property type="term" value="C:cytoplasm"/>
    <property type="evidence" value="ECO:0007669"/>
    <property type="project" value="UniProtKB-SubCell"/>
</dbReference>
<dbReference type="EC" id="3.1.26.5" evidence="2"/>
<evidence type="ECO:0000256" key="2">
    <source>
        <dbReference type="HAMAP-Rule" id="MF_00755"/>
    </source>
</evidence>
<keyword evidence="2" id="KW-0540">Nuclease</keyword>
<dbReference type="InterPro" id="IPR002759">
    <property type="entry name" value="Pop5/Rpp14/Rnp2-like"/>
</dbReference>
<dbReference type="AlphaFoldDB" id="A0A2H9RDL9"/>
<accession>A0A2H9RDL9</accession>
<comment type="catalytic activity">
    <reaction evidence="2">
        <text>Endonucleolytic cleavage of RNA, removing 5'-extranucleotides from tRNA precursor.</text>
        <dbReference type="EC" id="3.1.26.5"/>
    </reaction>
</comment>
<dbReference type="SUPFAM" id="SSF160350">
    <property type="entry name" value="Rnp2-like"/>
    <property type="match status" value="1"/>
</dbReference>
<comment type="caution">
    <text evidence="3">The sequence shown here is derived from an EMBL/GenBank/DDBJ whole genome shotgun (WGS) entry which is preliminary data.</text>
</comment>
<gene>
    <name evidence="2" type="primary">rnp2</name>
    <name evidence="3" type="ORF">CO072_00380</name>
</gene>
<dbReference type="GO" id="GO:0030677">
    <property type="term" value="C:ribonuclease P complex"/>
    <property type="evidence" value="ECO:0007669"/>
    <property type="project" value="UniProtKB-UniRule"/>
</dbReference>
<comment type="subunit">
    <text evidence="2">Consists of a catalytic RNA component and at least 4-5 protein subunits.</text>
</comment>
<evidence type="ECO:0000256" key="1">
    <source>
        <dbReference type="ARBA" id="ARBA00022694"/>
    </source>
</evidence>
<keyword evidence="2" id="KW-0963">Cytoplasm</keyword>
<organism evidence="3 4">
    <name type="scientific">Huberarchaeum crystalense</name>
    <dbReference type="NCBI Taxonomy" id="2014257"/>
    <lineage>
        <taxon>Archaea</taxon>
        <taxon>Candidatus Huberarchaeota</taxon>
        <taxon>Candidatus Huberarchaeia</taxon>
        <taxon>Candidatus Huberarchaeales</taxon>
        <taxon>Candidatus Huberarchaeaceae</taxon>
        <taxon>Candidatus Huberarchaeum</taxon>
    </lineage>
</organism>
<dbReference type="Gene3D" id="3.30.70.3250">
    <property type="entry name" value="Ribonuclease P, Pop5 subunit"/>
    <property type="match status" value="1"/>
</dbReference>
<keyword evidence="1 2" id="KW-0819">tRNA processing</keyword>
<dbReference type="InterPro" id="IPR038085">
    <property type="entry name" value="Rnp2-like_sf"/>
</dbReference>
<evidence type="ECO:0000313" key="4">
    <source>
        <dbReference type="Proteomes" id="UP000231232"/>
    </source>
</evidence>
<sequence length="152" mass="17760">MLVKTKPFDKNSKPKPLNNLLVKTKPFDKNSKPKPLNNLLVKTKPTLQDKKRYVVYEVMSEAKINSYDLRREIEITYIKLFGEIDFIEANLRFFPNFSLQNKMIIQVARTSLEKLKVVFGWIKKINEKEVLLHCVLVSGTIKTCKQFLKNSV</sequence>
<dbReference type="GO" id="GO:0004526">
    <property type="term" value="F:ribonuclease P activity"/>
    <property type="evidence" value="ECO:0007669"/>
    <property type="project" value="UniProtKB-UniRule"/>
</dbReference>
<comment type="similarity">
    <text evidence="2">Belongs to the eukaryotic/archaeal RNase P protein component 2 family.</text>
</comment>
<evidence type="ECO:0000313" key="3">
    <source>
        <dbReference type="EMBL" id="PJC01694.1"/>
    </source>
</evidence>